<evidence type="ECO:0000313" key="2">
    <source>
        <dbReference type="EMBL" id="WEK38606.1"/>
    </source>
</evidence>
<accession>A0AAJ5WUQ6</accession>
<dbReference type="AlphaFoldDB" id="A0AAJ5WUQ6"/>
<keyword evidence="1" id="KW-0472">Membrane</keyword>
<organism evidence="2 3">
    <name type="scientific">Candidatus Brevundimonas colombiensis</name>
    <dbReference type="NCBI Taxonomy" id="3121376"/>
    <lineage>
        <taxon>Bacteria</taxon>
        <taxon>Pseudomonadati</taxon>
        <taxon>Pseudomonadota</taxon>
        <taxon>Alphaproteobacteria</taxon>
        <taxon>Caulobacterales</taxon>
        <taxon>Caulobacteraceae</taxon>
        <taxon>Brevundimonas</taxon>
    </lineage>
</organism>
<gene>
    <name evidence="2" type="ORF">P0Y50_08565</name>
</gene>
<dbReference type="Proteomes" id="UP001213664">
    <property type="component" value="Chromosome"/>
</dbReference>
<keyword evidence="1" id="KW-1133">Transmembrane helix</keyword>
<dbReference type="EMBL" id="CP119326">
    <property type="protein sequence ID" value="WEK38606.1"/>
    <property type="molecule type" value="Genomic_DNA"/>
</dbReference>
<keyword evidence="1" id="KW-0812">Transmembrane</keyword>
<reference evidence="2" key="1">
    <citation type="submission" date="2023-03" db="EMBL/GenBank/DDBJ databases">
        <title>Andean soil-derived lignocellulolytic bacterial consortium as a source of novel taxa and putative plastic-active enzymes.</title>
        <authorList>
            <person name="Diaz-Garcia L."/>
            <person name="Chuvochina M."/>
            <person name="Feuerriegel G."/>
            <person name="Bunk B."/>
            <person name="Sproer C."/>
            <person name="Streit W.R."/>
            <person name="Rodriguez L.M."/>
            <person name="Overmann J."/>
            <person name="Jimenez D.J."/>
        </authorList>
    </citation>
    <scope>NUCLEOTIDE SEQUENCE</scope>
    <source>
        <strain evidence="2">MAG 833</strain>
    </source>
</reference>
<evidence type="ECO:0000256" key="1">
    <source>
        <dbReference type="SAM" id="Phobius"/>
    </source>
</evidence>
<proteinExistence type="predicted"/>
<name>A0AAJ5WUQ6_9CAUL</name>
<feature type="transmembrane region" description="Helical" evidence="1">
    <location>
        <begin position="24"/>
        <end position="45"/>
    </location>
</feature>
<evidence type="ECO:0000313" key="3">
    <source>
        <dbReference type="Proteomes" id="UP001213664"/>
    </source>
</evidence>
<protein>
    <submittedName>
        <fullName evidence="2">Uncharacterized protein</fullName>
    </submittedName>
</protein>
<sequence>MTHPAMPIIQPQTEVAAPRVMHPVVGYGLAALIGAAFWASLLVAIF</sequence>